<dbReference type="AlphaFoldDB" id="A0A8H7FB04"/>
<evidence type="ECO:0000256" key="1">
    <source>
        <dbReference type="SAM" id="MobiDB-lite"/>
    </source>
</evidence>
<feature type="region of interest" description="Disordered" evidence="1">
    <location>
        <begin position="149"/>
        <end position="242"/>
    </location>
</feature>
<protein>
    <submittedName>
        <fullName evidence="3">Uncharacterized protein</fullName>
    </submittedName>
</protein>
<keyword evidence="2" id="KW-1133">Transmembrane helix</keyword>
<keyword evidence="2" id="KW-0472">Membrane</keyword>
<feature type="compositionally biased region" description="Low complexity" evidence="1">
    <location>
        <begin position="83"/>
        <end position="97"/>
    </location>
</feature>
<dbReference type="EMBL" id="JABXXO010000001">
    <property type="protein sequence ID" value="KAF7784399.1"/>
    <property type="molecule type" value="Genomic_DNA"/>
</dbReference>
<organism evidence="3 4">
    <name type="scientific">Agaricus bisporus var. burnettii</name>
    <dbReference type="NCBI Taxonomy" id="192524"/>
    <lineage>
        <taxon>Eukaryota</taxon>
        <taxon>Fungi</taxon>
        <taxon>Dikarya</taxon>
        <taxon>Basidiomycota</taxon>
        <taxon>Agaricomycotina</taxon>
        <taxon>Agaricomycetes</taxon>
        <taxon>Agaricomycetidae</taxon>
        <taxon>Agaricales</taxon>
        <taxon>Agaricineae</taxon>
        <taxon>Agaricaceae</taxon>
        <taxon>Agaricus</taxon>
    </lineage>
</organism>
<gene>
    <name evidence="3" type="ORF">Agabi119p4_564</name>
</gene>
<name>A0A8H7FB04_AGABI</name>
<feature type="compositionally biased region" description="Polar residues" evidence="1">
    <location>
        <begin position="106"/>
        <end position="115"/>
    </location>
</feature>
<feature type="region of interest" description="Disordered" evidence="1">
    <location>
        <begin position="79"/>
        <end position="120"/>
    </location>
</feature>
<keyword evidence="2" id="KW-0812">Transmembrane</keyword>
<accession>A0A8H7FB04</accession>
<reference evidence="3 4" key="1">
    <citation type="journal article" name="Sci. Rep.">
        <title>Telomere-to-telomere assembled and centromere annotated genomes of the two main subspecies of the button mushroom Agaricus bisporus reveal especially polymorphic chromosome ends.</title>
        <authorList>
            <person name="Sonnenberg A.S.M."/>
            <person name="Sedaghat-Telgerd N."/>
            <person name="Lavrijssen B."/>
            <person name="Ohm R.A."/>
            <person name="Hendrickx P.M."/>
            <person name="Scholtmeijer K."/>
            <person name="Baars J.J.P."/>
            <person name="van Peer A."/>
        </authorList>
    </citation>
    <scope>NUCLEOTIDE SEQUENCE [LARGE SCALE GENOMIC DNA]</scope>
    <source>
        <strain evidence="3 4">H119_p4</strain>
    </source>
</reference>
<comment type="caution">
    <text evidence="3">The sequence shown here is derived from an EMBL/GenBank/DDBJ whole genome shotgun (WGS) entry which is preliminary data.</text>
</comment>
<evidence type="ECO:0000256" key="2">
    <source>
        <dbReference type="SAM" id="Phobius"/>
    </source>
</evidence>
<dbReference type="Proteomes" id="UP000629468">
    <property type="component" value="Unassembled WGS sequence"/>
</dbReference>
<feature type="transmembrane region" description="Helical" evidence="2">
    <location>
        <begin position="443"/>
        <end position="464"/>
    </location>
</feature>
<sequence>MAQLRIKSNIPFSQPKHNSRPSEETNASAITGSAISFSAFPEPPLSIPPTPCSAVFGAPGLGPYTLSPLHTEFRQATASYRHSLSTSGGESSNPSSSKRQRRDNDVTSVSTSNISPYDWHEGASSIDVDAAEDRLLPTSFITSLLQENVGPRGANRPSRFSGLSEMTYPPRNPFIDSLHDGSIGLSNNSSQSQYHRSRRQSYRGSLPSPAGGRAPSSTRIRRKVPVATVSGDHEPGLDTDHEQVIYSTSGSERTLHPDQPGSCDENDGVAHARLEVQTNSSSDIVMPHMRPARQRSISSISDGLARQKSTLSTRSAAQSFVSRVSSLRPLRRLLTWRRKPLPPVPTILTTSNSTEIEQRSVEQRQPLPDLVNRATQLHTMLEKGYHPHQSLSSHQTKSEVYVSSFDDAETMTPLRKGREFQSPSPSRSSRHSRVILWIKTHKLWLALGIFIVIAIITIASAVIVTTRRRKVHETSCPADMAGASCNLNATCVCTGESSFCDPVARAVLDTLPTLNDRLFANLTMNAVYKGLWIIGGGLQGASCASQVNYIDVGAIDYQRYPKRAQWAQAALLWTLIQTLDHDPSKQLQNFITKAPWEQLQNSDGPVSSAGSTFTTSVAGFNYNFAAQTITALPASFIMAGKPSDTQVTRVDNRVRPSLDSVYTYAVASSKQQGNALLNYWTTVLHRTEETLKPFVDAFSASPILLPFDATSSSLRNLYQSSSFPPPAACYPGLTPDEEQTISSVEGKVFNISHSNFTSNTFDADCFPLHPTYGTLNVLRLRLPFLDSQNNTAKQALVLKSDAAPRAAFAVGLSLATLPGRTNSTQVDPRNYGTTAYANHVILQYLSSVSTKVADAIVKHVLDSSTTPPPSDPDNASAMFPLEDIPPLGVAVFGNIEASDVDSYVSSFTSSDSLFFGSSDGSVFRTWAVGRGQITWTENATSPEVVYDDTFSNQVFNETWAAASLAIEINARNVGVVNITDSFRAHGLFSS</sequence>
<feature type="compositionally biased region" description="Basic and acidic residues" evidence="1">
    <location>
        <begin position="231"/>
        <end position="242"/>
    </location>
</feature>
<evidence type="ECO:0000313" key="3">
    <source>
        <dbReference type="EMBL" id="KAF7784399.1"/>
    </source>
</evidence>
<evidence type="ECO:0000313" key="4">
    <source>
        <dbReference type="Proteomes" id="UP000629468"/>
    </source>
</evidence>
<feature type="region of interest" description="Disordered" evidence="1">
    <location>
        <begin position="1"/>
        <end position="30"/>
    </location>
</feature>
<proteinExistence type="predicted"/>